<evidence type="ECO:0000256" key="2">
    <source>
        <dbReference type="ARBA" id="ARBA00009854"/>
    </source>
</evidence>
<dbReference type="GO" id="GO:0006813">
    <property type="term" value="P:potassium ion transport"/>
    <property type="evidence" value="ECO:0007669"/>
    <property type="project" value="InterPro"/>
</dbReference>
<dbReference type="NCBIfam" id="TIGR03802">
    <property type="entry name" value="Asp_Ala_antiprt"/>
    <property type="match status" value="1"/>
</dbReference>
<evidence type="ECO:0000259" key="9">
    <source>
        <dbReference type="PROSITE" id="PS51202"/>
    </source>
</evidence>
<sequence length="570" mass="59666">MEPALALLAGNPEIALFLALAIGHAVGAIRFGPFQLGGICGTLIAALVIGQAGVRLDDDVRNVAFALFIFALGFTGGPQFFANVAKEWRIGLLSLVEVFVLLALLAIAVPLLRLDPGTAAGLLAGAATESAVIGTASEAIAHLGVDAEQTRVLQSHIVTAYSVTYLFGLIAIVLFTSQLAPWLLRENLRESAQRLWQKLGGQDDGQDGQLDALPRIVSRVLRVGPAGEALTVIDAERGVAMGVTIRRILRDGETTKPAPDDVLHVGDIVLAVGRRDAMVAFVPRIGTEAGGHDALAAEFEDVIQCEQSVLLTRREVVGLTLSRLREMADVGAGRGVYLANLSRMQHRVPLLPETVLQRADVLTLSGPRDAVQHAVPELGYAIVPTVRTDFVFLGIGILLGMWIGSLHVDIGRANLTLGTGGGCLVAGLAFGWLRARVPLMGSLPGPAAEILKDFGLATFIAAVGLSAGPDALRLIAQYGLVLPIAGVLISVIPAAISLYIGRRWLRLDLPILLGAVAGQHCSTPTIMALTNAAGNGTPVIGYTITYAISNVLLPLLGPIAVTMAAAMAAR</sequence>
<keyword evidence="5 8" id="KW-0812">Transmembrane</keyword>
<evidence type="ECO:0000256" key="7">
    <source>
        <dbReference type="ARBA" id="ARBA00023136"/>
    </source>
</evidence>
<gene>
    <name evidence="10" type="primary">aspT</name>
    <name evidence="10" type="ORF">FOB72_01070</name>
</gene>
<dbReference type="PANTHER" id="PTHR30445">
    <property type="entry name" value="K(+)_H(+) ANTIPORTER SUBUNIT KHTT"/>
    <property type="match status" value="1"/>
</dbReference>
<dbReference type="InterPro" id="IPR022457">
    <property type="entry name" value="Asp_Ala_antiprt"/>
</dbReference>
<feature type="transmembrane region" description="Helical" evidence="8">
    <location>
        <begin position="414"/>
        <end position="433"/>
    </location>
</feature>
<feature type="transmembrane region" description="Helical" evidence="8">
    <location>
        <begin position="6"/>
        <end position="29"/>
    </location>
</feature>
<dbReference type="InterPro" id="IPR036721">
    <property type="entry name" value="RCK_C_sf"/>
</dbReference>
<dbReference type="OrthoDB" id="8611026at2"/>
<feature type="transmembrane region" description="Helical" evidence="8">
    <location>
        <begin position="478"/>
        <end position="499"/>
    </location>
</feature>
<feature type="transmembrane region" description="Helical" evidence="8">
    <location>
        <begin position="36"/>
        <end position="54"/>
    </location>
</feature>
<dbReference type="Pfam" id="PF06826">
    <property type="entry name" value="Asp-Al_Ex"/>
    <property type="match status" value="2"/>
</dbReference>
<proteinExistence type="inferred from homology"/>
<evidence type="ECO:0000256" key="6">
    <source>
        <dbReference type="ARBA" id="ARBA00022989"/>
    </source>
</evidence>
<name>A0A5P2GYN8_9BURK</name>
<dbReference type="PROSITE" id="PS51202">
    <property type="entry name" value="RCK_C"/>
    <property type="match status" value="1"/>
</dbReference>
<evidence type="ECO:0000256" key="3">
    <source>
        <dbReference type="ARBA" id="ARBA00022448"/>
    </source>
</evidence>
<keyword evidence="6 8" id="KW-1133">Transmembrane helix</keyword>
<dbReference type="Gene3D" id="3.30.70.1450">
    <property type="entry name" value="Regulator of K+ conductance, C-terminal domain"/>
    <property type="match status" value="1"/>
</dbReference>
<evidence type="ECO:0000256" key="8">
    <source>
        <dbReference type="SAM" id="Phobius"/>
    </source>
</evidence>
<keyword evidence="4" id="KW-1003">Cell membrane</keyword>
<feature type="transmembrane region" description="Helical" evidence="8">
    <location>
        <begin position="60"/>
        <end position="78"/>
    </location>
</feature>
<feature type="transmembrane region" description="Helical" evidence="8">
    <location>
        <begin position="390"/>
        <end position="408"/>
    </location>
</feature>
<evidence type="ECO:0000313" key="11">
    <source>
        <dbReference type="Proteomes" id="UP000322822"/>
    </source>
</evidence>
<feature type="transmembrane region" description="Helical" evidence="8">
    <location>
        <begin position="544"/>
        <end position="569"/>
    </location>
</feature>
<accession>A0A5P2GYN8</accession>
<dbReference type="PANTHER" id="PTHR30445:SF9">
    <property type="match status" value="1"/>
</dbReference>
<dbReference type="AlphaFoldDB" id="A0A5P2GYN8"/>
<reference evidence="10 11" key="1">
    <citation type="submission" date="2019-09" db="EMBL/GenBank/DDBJ databases">
        <title>FDA dAtabase for Regulatory Grade micrObial Sequences (FDA-ARGOS): Supporting development and validation of Infectious Disease Dx tests.</title>
        <authorList>
            <person name="Sciortino C."/>
            <person name="Tallon L."/>
            <person name="Sadzewicz L."/>
            <person name="Vavikolanu K."/>
            <person name="Mehta A."/>
            <person name="Aluvathingal J."/>
            <person name="Nadendla S."/>
            <person name="Nandy P."/>
            <person name="Geyer C."/>
            <person name="Yan Y."/>
            <person name="Sichtig H."/>
        </authorList>
    </citation>
    <scope>NUCLEOTIDE SEQUENCE [LARGE SCALE GENOMIC DNA]</scope>
    <source>
        <strain evidence="10 11">FDAARGOS_664</strain>
    </source>
</reference>
<dbReference type="EMBL" id="CP044065">
    <property type="protein sequence ID" value="QET00762.1"/>
    <property type="molecule type" value="Genomic_DNA"/>
</dbReference>
<dbReference type="GO" id="GO:0005886">
    <property type="term" value="C:plasma membrane"/>
    <property type="evidence" value="ECO:0007669"/>
    <property type="project" value="UniProtKB-SubCell"/>
</dbReference>
<evidence type="ECO:0000256" key="5">
    <source>
        <dbReference type="ARBA" id="ARBA00022692"/>
    </source>
</evidence>
<dbReference type="InterPro" id="IPR006037">
    <property type="entry name" value="RCK_C"/>
</dbReference>
<comment type="similarity">
    <text evidence="2">Belongs to the AAE transporter (TC 2.A.81) family.</text>
</comment>
<feature type="transmembrane region" description="Helical" evidence="8">
    <location>
        <begin position="163"/>
        <end position="184"/>
    </location>
</feature>
<evidence type="ECO:0000256" key="1">
    <source>
        <dbReference type="ARBA" id="ARBA00004651"/>
    </source>
</evidence>
<protein>
    <submittedName>
        <fullName evidence="10">Aspartate-alanine antiporter</fullName>
    </submittedName>
</protein>
<dbReference type="NCBIfam" id="TIGR01625">
    <property type="entry name" value="YidE_YbjL_dupl"/>
    <property type="match status" value="1"/>
</dbReference>
<feature type="transmembrane region" description="Helical" evidence="8">
    <location>
        <begin position="454"/>
        <end position="472"/>
    </location>
</feature>
<feature type="transmembrane region" description="Helical" evidence="8">
    <location>
        <begin position="90"/>
        <end position="112"/>
    </location>
</feature>
<keyword evidence="3" id="KW-0813">Transport</keyword>
<evidence type="ECO:0000313" key="10">
    <source>
        <dbReference type="EMBL" id="QET00762.1"/>
    </source>
</evidence>
<dbReference type="InterPro" id="IPR006512">
    <property type="entry name" value="YidE_YbjL"/>
</dbReference>
<comment type="subcellular location">
    <subcellularLocation>
        <location evidence="1">Cell membrane</location>
        <topology evidence="1">Multi-pass membrane protein</topology>
    </subcellularLocation>
</comment>
<keyword evidence="7 8" id="KW-0472">Membrane</keyword>
<dbReference type="Proteomes" id="UP000322822">
    <property type="component" value="Chromosome 1"/>
</dbReference>
<feature type="domain" description="RCK C-terminal" evidence="9">
    <location>
        <begin position="206"/>
        <end position="288"/>
    </location>
</feature>
<organism evidence="10 11">
    <name type="scientific">Cupriavidus pauculus</name>
    <dbReference type="NCBI Taxonomy" id="82633"/>
    <lineage>
        <taxon>Bacteria</taxon>
        <taxon>Pseudomonadati</taxon>
        <taxon>Pseudomonadota</taxon>
        <taxon>Betaproteobacteria</taxon>
        <taxon>Burkholderiales</taxon>
        <taxon>Burkholderiaceae</taxon>
        <taxon>Cupriavidus</taxon>
    </lineage>
</organism>
<dbReference type="GO" id="GO:0008324">
    <property type="term" value="F:monoatomic cation transmembrane transporter activity"/>
    <property type="evidence" value="ECO:0007669"/>
    <property type="project" value="InterPro"/>
</dbReference>
<dbReference type="SUPFAM" id="SSF116726">
    <property type="entry name" value="TrkA C-terminal domain-like"/>
    <property type="match status" value="1"/>
</dbReference>
<evidence type="ECO:0000256" key="4">
    <source>
        <dbReference type="ARBA" id="ARBA00022475"/>
    </source>
</evidence>
<dbReference type="RefSeq" id="WP_150370844.1">
    <property type="nucleotide sequence ID" value="NZ_CP044065.1"/>
</dbReference>
<dbReference type="InterPro" id="IPR050144">
    <property type="entry name" value="AAE_transporter"/>
</dbReference>